<keyword evidence="2" id="KW-0560">Oxidoreductase</keyword>
<organism evidence="2 3">
    <name type="scientific">Branchiibius hedensis</name>
    <dbReference type="NCBI Taxonomy" id="672460"/>
    <lineage>
        <taxon>Bacteria</taxon>
        <taxon>Bacillati</taxon>
        <taxon>Actinomycetota</taxon>
        <taxon>Actinomycetes</taxon>
        <taxon>Micrococcales</taxon>
        <taxon>Dermacoccaceae</taxon>
        <taxon>Branchiibius</taxon>
    </lineage>
</organism>
<dbReference type="Proteomes" id="UP000250028">
    <property type="component" value="Unassembled WGS sequence"/>
</dbReference>
<protein>
    <submittedName>
        <fullName evidence="2">Catechol 2,3-dioxygenase</fullName>
    </submittedName>
</protein>
<evidence type="ECO:0000313" key="2">
    <source>
        <dbReference type="EMBL" id="SSA34341.1"/>
    </source>
</evidence>
<sequence length="263" mass="28015">MAVAQRVVTKEPRVAVWSVDCPSADDGAMPANLTFRGISIDATDVAAQARFWSEVLGWNAHPAPDGTVTLAPTDGSAYVITIRPVDTPKPGQNKIHFDLTTDSPVAMAATVQRALDAGGRLIDIGQTEADGHEVLADPEGNELCIIEPGNRFLADTGTIGAINCDGTQALGYFWSQALGWPLVWDQDEETAIQSPAGGSKITWSGPPLLPRYERDRIRFDVSTTDLDQARTALSALGATEIDASTMRDLDGNEFTLTQVPPAG</sequence>
<evidence type="ECO:0000259" key="1">
    <source>
        <dbReference type="Pfam" id="PF18029"/>
    </source>
</evidence>
<keyword evidence="2" id="KW-0223">Dioxygenase</keyword>
<accession>A0A2Y8ZPR1</accession>
<gene>
    <name evidence="2" type="ORF">SAMN04489750_1658</name>
</gene>
<dbReference type="EMBL" id="UESZ01000001">
    <property type="protein sequence ID" value="SSA34341.1"/>
    <property type="molecule type" value="Genomic_DNA"/>
</dbReference>
<dbReference type="SUPFAM" id="SSF54593">
    <property type="entry name" value="Glyoxalase/Bleomycin resistance protein/Dihydroxybiphenyl dioxygenase"/>
    <property type="match status" value="2"/>
</dbReference>
<dbReference type="PANTHER" id="PTHR35908:SF1">
    <property type="entry name" value="CONSERVED PROTEIN"/>
    <property type="match status" value="1"/>
</dbReference>
<proteinExistence type="predicted"/>
<dbReference type="InterPro" id="IPR029068">
    <property type="entry name" value="Glyas_Bleomycin-R_OHBP_Dase"/>
</dbReference>
<name>A0A2Y8ZPR1_9MICO</name>
<evidence type="ECO:0000313" key="3">
    <source>
        <dbReference type="Proteomes" id="UP000250028"/>
    </source>
</evidence>
<feature type="domain" description="Glyoxalase-like" evidence="1">
    <location>
        <begin position="38"/>
        <end position="146"/>
    </location>
</feature>
<dbReference type="AlphaFoldDB" id="A0A2Y8ZPR1"/>
<dbReference type="Pfam" id="PF18029">
    <property type="entry name" value="Glyoxalase_6"/>
    <property type="match status" value="2"/>
</dbReference>
<dbReference type="Gene3D" id="3.10.180.10">
    <property type="entry name" value="2,3-Dihydroxybiphenyl 1,2-Dioxygenase, domain 1"/>
    <property type="match status" value="2"/>
</dbReference>
<feature type="domain" description="Glyoxalase-like" evidence="1">
    <location>
        <begin position="162"/>
        <end position="257"/>
    </location>
</feature>
<dbReference type="GO" id="GO:0051213">
    <property type="term" value="F:dioxygenase activity"/>
    <property type="evidence" value="ECO:0007669"/>
    <property type="project" value="UniProtKB-KW"/>
</dbReference>
<dbReference type="InterPro" id="IPR041581">
    <property type="entry name" value="Glyoxalase_6"/>
</dbReference>
<reference evidence="3" key="1">
    <citation type="submission" date="2016-10" db="EMBL/GenBank/DDBJ databases">
        <authorList>
            <person name="Varghese N."/>
            <person name="Submissions S."/>
        </authorList>
    </citation>
    <scope>NUCLEOTIDE SEQUENCE [LARGE SCALE GENOMIC DNA]</scope>
    <source>
        <strain evidence="3">DSM 22951</strain>
    </source>
</reference>
<keyword evidence="3" id="KW-1185">Reference proteome</keyword>
<dbReference type="PANTHER" id="PTHR35908">
    <property type="entry name" value="HYPOTHETICAL FUSION PROTEIN"/>
    <property type="match status" value="1"/>
</dbReference>